<evidence type="ECO:0000313" key="2">
    <source>
        <dbReference type="EMBL" id="KTB31082.1"/>
    </source>
</evidence>
<keyword evidence="1" id="KW-0472">Membrane</keyword>
<dbReference type="Proteomes" id="UP000054988">
    <property type="component" value="Unassembled WGS sequence"/>
</dbReference>
<keyword evidence="1" id="KW-0812">Transmembrane</keyword>
<accession>A0A0W0F409</accession>
<reference evidence="2 3" key="1">
    <citation type="submission" date="2015-12" db="EMBL/GenBank/DDBJ databases">
        <title>Draft genome sequence of Moniliophthora roreri, the causal agent of frosty pod rot of cacao.</title>
        <authorList>
            <person name="Aime M.C."/>
            <person name="Diaz-Valderrama J.R."/>
            <person name="Kijpornyongpan T."/>
            <person name="Phillips-Mora W."/>
        </authorList>
    </citation>
    <scope>NUCLEOTIDE SEQUENCE [LARGE SCALE GENOMIC DNA]</scope>
    <source>
        <strain evidence="2 3">MCA 2952</strain>
    </source>
</reference>
<evidence type="ECO:0000256" key="1">
    <source>
        <dbReference type="SAM" id="Phobius"/>
    </source>
</evidence>
<organism evidence="2 3">
    <name type="scientific">Moniliophthora roreri</name>
    <name type="common">Frosty pod rot fungus</name>
    <name type="synonym">Monilia roreri</name>
    <dbReference type="NCBI Taxonomy" id="221103"/>
    <lineage>
        <taxon>Eukaryota</taxon>
        <taxon>Fungi</taxon>
        <taxon>Dikarya</taxon>
        <taxon>Basidiomycota</taxon>
        <taxon>Agaricomycotina</taxon>
        <taxon>Agaricomycetes</taxon>
        <taxon>Agaricomycetidae</taxon>
        <taxon>Agaricales</taxon>
        <taxon>Marasmiineae</taxon>
        <taxon>Marasmiaceae</taxon>
        <taxon>Moniliophthora</taxon>
    </lineage>
</organism>
<gene>
    <name evidence="2" type="ORF">WG66_16360</name>
</gene>
<proteinExistence type="predicted"/>
<dbReference type="AlphaFoldDB" id="A0A0W0F409"/>
<protein>
    <submittedName>
        <fullName evidence="2">Uncharacterized protein</fullName>
    </submittedName>
</protein>
<sequence length="53" mass="5695">MDPSKQPSDAHTDSVTTFAFTRYLTFSSVIVGPTIITGIQFLLYGIPASLTST</sequence>
<dbReference type="EMBL" id="LATX01002352">
    <property type="protein sequence ID" value="KTB31082.1"/>
    <property type="molecule type" value="Genomic_DNA"/>
</dbReference>
<evidence type="ECO:0000313" key="3">
    <source>
        <dbReference type="Proteomes" id="UP000054988"/>
    </source>
</evidence>
<name>A0A0W0F409_MONRR</name>
<keyword evidence="1" id="KW-1133">Transmembrane helix</keyword>
<feature type="transmembrane region" description="Helical" evidence="1">
    <location>
        <begin position="20"/>
        <end position="44"/>
    </location>
</feature>
<comment type="caution">
    <text evidence="2">The sequence shown here is derived from an EMBL/GenBank/DDBJ whole genome shotgun (WGS) entry which is preliminary data.</text>
</comment>